<dbReference type="EMBL" id="MN740470">
    <property type="protein sequence ID" value="QHU28140.1"/>
    <property type="molecule type" value="Genomic_DNA"/>
</dbReference>
<keyword evidence="2" id="KW-1133">Transmembrane helix</keyword>
<name>A0A6C0LCS9_9ZZZZ</name>
<accession>A0A6C0LCS9</accession>
<evidence type="ECO:0000313" key="3">
    <source>
        <dbReference type="EMBL" id="QHU28140.1"/>
    </source>
</evidence>
<protein>
    <submittedName>
        <fullName evidence="3">Uncharacterized protein</fullName>
    </submittedName>
</protein>
<feature type="transmembrane region" description="Helical" evidence="2">
    <location>
        <begin position="20"/>
        <end position="38"/>
    </location>
</feature>
<sequence length="159" mass="17988">MPKQKGGYPFTDSWFEFPFWFLFLIILIIIGLTAGGIFNTKSSPPSKPLILSEKWHQPEFDITNAFMENGEAVITYVTTNPYHGLKVKLRLVDDKTNNPWQEFSIGTKSIRLQPKNLSSVLNVEGYIDYENTPVTPITSMPITKDSKSSSTESGKLHPF</sequence>
<keyword evidence="2" id="KW-0812">Transmembrane</keyword>
<keyword evidence="2" id="KW-0472">Membrane</keyword>
<proteinExistence type="predicted"/>
<dbReference type="AlphaFoldDB" id="A0A6C0LCS9"/>
<reference evidence="3" key="1">
    <citation type="journal article" date="2020" name="Nature">
        <title>Giant virus diversity and host interactions through global metagenomics.</title>
        <authorList>
            <person name="Schulz F."/>
            <person name="Roux S."/>
            <person name="Paez-Espino D."/>
            <person name="Jungbluth S."/>
            <person name="Walsh D.A."/>
            <person name="Denef V.J."/>
            <person name="McMahon K.D."/>
            <person name="Konstantinidis K.T."/>
            <person name="Eloe-Fadrosh E.A."/>
            <person name="Kyrpides N.C."/>
            <person name="Woyke T."/>
        </authorList>
    </citation>
    <scope>NUCLEOTIDE SEQUENCE</scope>
    <source>
        <strain evidence="3">GVMAG-M-3300027770-17</strain>
    </source>
</reference>
<organism evidence="3">
    <name type="scientific">viral metagenome</name>
    <dbReference type="NCBI Taxonomy" id="1070528"/>
    <lineage>
        <taxon>unclassified sequences</taxon>
        <taxon>metagenomes</taxon>
        <taxon>organismal metagenomes</taxon>
    </lineage>
</organism>
<feature type="region of interest" description="Disordered" evidence="1">
    <location>
        <begin position="138"/>
        <end position="159"/>
    </location>
</feature>
<evidence type="ECO:0000256" key="2">
    <source>
        <dbReference type="SAM" id="Phobius"/>
    </source>
</evidence>
<evidence type="ECO:0000256" key="1">
    <source>
        <dbReference type="SAM" id="MobiDB-lite"/>
    </source>
</evidence>